<name>A0A0R1E5E2_DROYA</name>
<feature type="chain" id="PRO_5006403171" description="Drosophila melanogaster" evidence="1">
    <location>
        <begin position="25"/>
        <end position="107"/>
    </location>
</feature>
<dbReference type="AlphaFoldDB" id="A0A0R1E5E2"/>
<evidence type="ECO:0008006" key="4">
    <source>
        <dbReference type="Google" id="ProtNLM"/>
    </source>
</evidence>
<reference evidence="2 3" key="1">
    <citation type="journal article" date="2007" name="Nature">
        <title>Evolution of genes and genomes on the Drosophila phylogeny.</title>
        <authorList>
            <consortium name="Drosophila 12 Genomes Consortium"/>
            <person name="Clark A.G."/>
            <person name="Eisen M.B."/>
            <person name="Smith D.R."/>
            <person name="Bergman C.M."/>
            <person name="Oliver B."/>
            <person name="Markow T.A."/>
            <person name="Kaufman T.C."/>
            <person name="Kellis M."/>
            <person name="Gelbart W."/>
            <person name="Iyer V.N."/>
            <person name="Pollard D.A."/>
            <person name="Sackton T.B."/>
            <person name="Larracuente A.M."/>
            <person name="Singh N.D."/>
            <person name="Abad J.P."/>
            <person name="Abt D.N."/>
            <person name="Adryan B."/>
            <person name="Aguade M."/>
            <person name="Akashi H."/>
            <person name="Anderson W.W."/>
            <person name="Aquadro C.F."/>
            <person name="Ardell D.H."/>
            <person name="Arguello R."/>
            <person name="Artieri C.G."/>
            <person name="Barbash D.A."/>
            <person name="Barker D."/>
            <person name="Barsanti P."/>
            <person name="Batterham P."/>
            <person name="Batzoglou S."/>
            <person name="Begun D."/>
            <person name="Bhutkar A."/>
            <person name="Blanco E."/>
            <person name="Bosak S.A."/>
            <person name="Bradley R.K."/>
            <person name="Brand A.D."/>
            <person name="Brent M.R."/>
            <person name="Brooks A.N."/>
            <person name="Brown R.H."/>
            <person name="Butlin R.K."/>
            <person name="Caggese C."/>
            <person name="Calvi B.R."/>
            <person name="Bernardo de Carvalho A."/>
            <person name="Caspi A."/>
            <person name="Castrezana S."/>
            <person name="Celniker S.E."/>
            <person name="Chang J.L."/>
            <person name="Chapple C."/>
            <person name="Chatterji S."/>
            <person name="Chinwalla A."/>
            <person name="Civetta A."/>
            <person name="Clifton S.W."/>
            <person name="Comeron J.M."/>
            <person name="Costello J.C."/>
            <person name="Coyne J.A."/>
            <person name="Daub J."/>
            <person name="David R.G."/>
            <person name="Delcher A.L."/>
            <person name="Delehaunty K."/>
            <person name="Do C.B."/>
            <person name="Ebling H."/>
            <person name="Edwards K."/>
            <person name="Eickbush T."/>
            <person name="Evans J.D."/>
            <person name="Filipski A."/>
            <person name="Findeiss S."/>
            <person name="Freyhult E."/>
            <person name="Fulton L."/>
            <person name="Fulton R."/>
            <person name="Garcia A.C."/>
            <person name="Gardiner A."/>
            <person name="Garfield D.A."/>
            <person name="Garvin B.E."/>
            <person name="Gibson G."/>
            <person name="Gilbert D."/>
            <person name="Gnerre S."/>
            <person name="Godfrey J."/>
            <person name="Good R."/>
            <person name="Gotea V."/>
            <person name="Gravely B."/>
            <person name="Greenberg A.J."/>
            <person name="Griffiths-Jones S."/>
            <person name="Gross S."/>
            <person name="Guigo R."/>
            <person name="Gustafson E.A."/>
            <person name="Haerty W."/>
            <person name="Hahn M.W."/>
            <person name="Halligan D.L."/>
            <person name="Halpern A.L."/>
            <person name="Halter G.M."/>
            <person name="Han M.V."/>
            <person name="Heger A."/>
            <person name="Hillier L."/>
            <person name="Hinrichs A.S."/>
            <person name="Holmes I."/>
            <person name="Hoskins R.A."/>
            <person name="Hubisz M.J."/>
            <person name="Hultmark D."/>
            <person name="Huntley M.A."/>
            <person name="Jaffe D.B."/>
            <person name="Jagadeeshan S."/>
            <person name="Jeck W.R."/>
            <person name="Johnson J."/>
            <person name="Jones C.D."/>
            <person name="Jordan W.C."/>
            <person name="Karpen G.H."/>
            <person name="Kataoka E."/>
            <person name="Keightley P.D."/>
            <person name="Kheradpour P."/>
            <person name="Kirkness E.F."/>
            <person name="Koerich L.B."/>
            <person name="Kristiansen K."/>
            <person name="Kudrna D."/>
            <person name="Kulathinal R.J."/>
            <person name="Kumar S."/>
            <person name="Kwok R."/>
            <person name="Lander E."/>
            <person name="Langley C.H."/>
            <person name="Lapoint R."/>
            <person name="Lazzaro B.P."/>
            <person name="Lee S.J."/>
            <person name="Levesque L."/>
            <person name="Li R."/>
            <person name="Lin C.F."/>
            <person name="Lin M.F."/>
            <person name="Lindblad-Toh K."/>
            <person name="Llopart A."/>
            <person name="Long M."/>
            <person name="Low L."/>
            <person name="Lozovsky E."/>
            <person name="Lu J."/>
            <person name="Luo M."/>
            <person name="Machado C.A."/>
            <person name="Makalowski W."/>
            <person name="Marzo M."/>
            <person name="Matsuda M."/>
            <person name="Matzkin L."/>
            <person name="McAllister B."/>
            <person name="McBride C.S."/>
            <person name="McKernan B."/>
            <person name="McKernan K."/>
            <person name="Mendez-Lago M."/>
            <person name="Minx P."/>
            <person name="Mollenhauer M.U."/>
            <person name="Montooth K."/>
            <person name="Mount S.M."/>
            <person name="Mu X."/>
            <person name="Myers E."/>
            <person name="Negre B."/>
            <person name="Newfeld S."/>
            <person name="Nielsen R."/>
            <person name="Noor M.A."/>
            <person name="O'Grady P."/>
            <person name="Pachter L."/>
            <person name="Papaceit M."/>
            <person name="Parisi M.J."/>
            <person name="Parisi M."/>
            <person name="Parts L."/>
            <person name="Pedersen J.S."/>
            <person name="Pesole G."/>
            <person name="Phillippy A.M."/>
            <person name="Ponting C.P."/>
            <person name="Pop M."/>
            <person name="Porcelli D."/>
            <person name="Powell J.R."/>
            <person name="Prohaska S."/>
            <person name="Pruitt K."/>
            <person name="Puig M."/>
            <person name="Quesneville H."/>
            <person name="Ram K.R."/>
            <person name="Rand D."/>
            <person name="Rasmussen M.D."/>
            <person name="Reed L.K."/>
            <person name="Reenan R."/>
            <person name="Reily A."/>
            <person name="Remington K.A."/>
            <person name="Rieger T.T."/>
            <person name="Ritchie M.G."/>
            <person name="Robin C."/>
            <person name="Rogers Y.H."/>
            <person name="Rohde C."/>
            <person name="Rozas J."/>
            <person name="Rubenfield M.J."/>
            <person name="Ruiz A."/>
            <person name="Russo S."/>
            <person name="Salzberg S.L."/>
            <person name="Sanchez-Gracia A."/>
            <person name="Saranga D.J."/>
            <person name="Sato H."/>
            <person name="Schaeffer S.W."/>
            <person name="Schatz M.C."/>
            <person name="Schlenke T."/>
            <person name="Schwartz R."/>
            <person name="Segarra C."/>
            <person name="Singh R.S."/>
            <person name="Sirot L."/>
            <person name="Sirota M."/>
            <person name="Sisneros N.B."/>
            <person name="Smith C.D."/>
            <person name="Smith T.F."/>
            <person name="Spieth J."/>
            <person name="Stage D.E."/>
            <person name="Stark A."/>
            <person name="Stephan W."/>
            <person name="Strausberg R.L."/>
            <person name="Strempel S."/>
            <person name="Sturgill D."/>
            <person name="Sutton G."/>
            <person name="Sutton G.G."/>
            <person name="Tao W."/>
            <person name="Teichmann S."/>
            <person name="Tobari Y.N."/>
            <person name="Tomimura Y."/>
            <person name="Tsolas J.M."/>
            <person name="Valente V.L."/>
            <person name="Venter E."/>
            <person name="Venter J.C."/>
            <person name="Vicario S."/>
            <person name="Vieira F.G."/>
            <person name="Vilella A.J."/>
            <person name="Villasante A."/>
            <person name="Walenz B."/>
            <person name="Wang J."/>
            <person name="Wasserman M."/>
            <person name="Watts T."/>
            <person name="Wilson D."/>
            <person name="Wilson R.K."/>
            <person name="Wing R.A."/>
            <person name="Wolfner M.F."/>
            <person name="Wong A."/>
            <person name="Wong G.K."/>
            <person name="Wu C.I."/>
            <person name="Wu G."/>
            <person name="Yamamoto D."/>
            <person name="Yang H.P."/>
            <person name="Yang S.P."/>
            <person name="Yorke J.A."/>
            <person name="Yoshida K."/>
            <person name="Zdobnov E."/>
            <person name="Zhang P."/>
            <person name="Zhang Y."/>
            <person name="Zimin A.V."/>
            <person name="Baldwin J."/>
            <person name="Abdouelleil A."/>
            <person name="Abdulkadir J."/>
            <person name="Abebe A."/>
            <person name="Abera B."/>
            <person name="Abreu J."/>
            <person name="Acer S.C."/>
            <person name="Aftuck L."/>
            <person name="Alexander A."/>
            <person name="An P."/>
            <person name="Anderson E."/>
            <person name="Anderson S."/>
            <person name="Arachi H."/>
            <person name="Azer M."/>
            <person name="Bachantsang P."/>
            <person name="Barry A."/>
            <person name="Bayul T."/>
            <person name="Berlin A."/>
            <person name="Bessette D."/>
            <person name="Bloom T."/>
            <person name="Blye J."/>
            <person name="Boguslavskiy L."/>
            <person name="Bonnet C."/>
            <person name="Boukhgalter B."/>
            <person name="Bourzgui I."/>
            <person name="Brown A."/>
            <person name="Cahill P."/>
            <person name="Channer S."/>
            <person name="Cheshatsang Y."/>
            <person name="Chuda L."/>
            <person name="Citroen M."/>
            <person name="Collymore A."/>
            <person name="Cooke P."/>
            <person name="Costello M."/>
            <person name="D'Aco K."/>
            <person name="Daza R."/>
            <person name="De Haan G."/>
            <person name="DeGray S."/>
            <person name="DeMaso C."/>
            <person name="Dhargay N."/>
            <person name="Dooley K."/>
            <person name="Dooley E."/>
            <person name="Doricent M."/>
            <person name="Dorje P."/>
            <person name="Dorjee K."/>
            <person name="Dupes A."/>
            <person name="Elong R."/>
            <person name="Falk J."/>
            <person name="Farina A."/>
            <person name="Faro S."/>
            <person name="Ferguson D."/>
            <person name="Fisher S."/>
            <person name="Foley C.D."/>
            <person name="Franke A."/>
            <person name="Friedrich D."/>
            <person name="Gadbois L."/>
            <person name="Gearin G."/>
            <person name="Gearin C.R."/>
            <person name="Giannoukos G."/>
            <person name="Goode T."/>
            <person name="Graham J."/>
            <person name="Grandbois E."/>
            <person name="Grewal S."/>
            <person name="Gyaltsen K."/>
            <person name="Hafez N."/>
            <person name="Hagos B."/>
            <person name="Hall J."/>
            <person name="Henson C."/>
            <person name="Hollinger A."/>
            <person name="Honan T."/>
            <person name="Huard M.D."/>
            <person name="Hughes L."/>
            <person name="Hurhula B."/>
            <person name="Husby M.E."/>
            <person name="Kamat A."/>
            <person name="Kanga B."/>
            <person name="Kashin S."/>
            <person name="Khazanovich D."/>
            <person name="Kisner P."/>
            <person name="Lance K."/>
            <person name="Lara M."/>
            <person name="Lee W."/>
            <person name="Lennon N."/>
            <person name="Letendre F."/>
            <person name="LeVine R."/>
            <person name="Lipovsky A."/>
            <person name="Liu X."/>
            <person name="Liu J."/>
            <person name="Liu S."/>
            <person name="Lokyitsang T."/>
            <person name="Lokyitsang Y."/>
            <person name="Lubonja R."/>
            <person name="Lui A."/>
            <person name="MacDonald P."/>
            <person name="Magnisalis V."/>
            <person name="Maru K."/>
            <person name="Matthews C."/>
            <person name="McCusker W."/>
            <person name="McDonough S."/>
            <person name="Mehta T."/>
            <person name="Meldrim J."/>
            <person name="Meneus L."/>
            <person name="Mihai O."/>
            <person name="Mihalev A."/>
            <person name="Mihova T."/>
            <person name="Mittelman R."/>
            <person name="Mlenga V."/>
            <person name="Montmayeur A."/>
            <person name="Mulrain L."/>
            <person name="Navidi A."/>
            <person name="Naylor J."/>
            <person name="Negash T."/>
            <person name="Nguyen T."/>
            <person name="Nguyen N."/>
            <person name="Nicol R."/>
            <person name="Norbu C."/>
            <person name="Norbu N."/>
            <person name="Novod N."/>
            <person name="O'Neill B."/>
            <person name="Osman S."/>
            <person name="Markiewicz E."/>
            <person name="Oyono O.L."/>
            <person name="Patti C."/>
            <person name="Phunkhang P."/>
            <person name="Pierre F."/>
            <person name="Priest M."/>
            <person name="Raghuraman S."/>
            <person name="Rege F."/>
            <person name="Reyes R."/>
            <person name="Rise C."/>
            <person name="Rogov P."/>
            <person name="Ross K."/>
            <person name="Ryan E."/>
            <person name="Settipalli S."/>
            <person name="Shea T."/>
            <person name="Sherpa N."/>
            <person name="Shi L."/>
            <person name="Shih D."/>
            <person name="Sparrow T."/>
            <person name="Spaulding J."/>
            <person name="Stalker J."/>
            <person name="Stange-Thomann N."/>
            <person name="Stavropoulos S."/>
            <person name="Stone C."/>
            <person name="Strader C."/>
            <person name="Tesfaye S."/>
            <person name="Thomson T."/>
            <person name="Thoulutsang Y."/>
            <person name="Thoulutsang D."/>
            <person name="Topham K."/>
            <person name="Topping I."/>
            <person name="Tsamla T."/>
            <person name="Vassiliev H."/>
            <person name="Vo A."/>
            <person name="Wangchuk T."/>
            <person name="Wangdi T."/>
            <person name="Weiand M."/>
            <person name="Wilkinson J."/>
            <person name="Wilson A."/>
            <person name="Yadav S."/>
            <person name="Young G."/>
            <person name="Yu Q."/>
            <person name="Zembek L."/>
            <person name="Zhong D."/>
            <person name="Zimmer A."/>
            <person name="Zwirko Z."/>
            <person name="Jaffe D.B."/>
            <person name="Alvarez P."/>
            <person name="Brockman W."/>
            <person name="Butler J."/>
            <person name="Chin C."/>
            <person name="Gnerre S."/>
            <person name="Grabherr M."/>
            <person name="Kleber M."/>
            <person name="Mauceli E."/>
            <person name="MacCallum I."/>
        </authorList>
    </citation>
    <scope>NUCLEOTIDE SEQUENCE [LARGE SCALE GENOMIC DNA]</scope>
    <source>
        <strain evidence="3">Tai18E2 / Tucson 14021-0261.01</strain>
    </source>
</reference>
<sequence length="107" mass="12077">MSLVVLTFLVLCGFSFLAPHEAVADCGADSSDLWKDDTELDEGTCARTSLNDNEFDSIENEPIIVESQKKVEKNVSPNAEVQLPLFGNIIKIFKFIWQVLSIWINWK</sequence>
<gene>
    <name evidence="2" type="primary">Dyak\GE27528</name>
    <name evidence="2" type="synonym">GE27528</name>
    <name evidence="2" type="ORF">Dyak_GE27528</name>
</gene>
<evidence type="ECO:0000313" key="2">
    <source>
        <dbReference type="EMBL" id="KRK04432.1"/>
    </source>
</evidence>
<dbReference type="Proteomes" id="UP000002282">
    <property type="component" value="Chromosome 3R"/>
</dbReference>
<protein>
    <recommendedName>
        <fullName evidence="4">Drosophila melanogaster</fullName>
    </recommendedName>
</protein>
<dbReference type="OrthoDB" id="7863498at2759"/>
<organism evidence="2 3">
    <name type="scientific">Drosophila yakuba</name>
    <name type="common">Fruit fly</name>
    <dbReference type="NCBI Taxonomy" id="7245"/>
    <lineage>
        <taxon>Eukaryota</taxon>
        <taxon>Metazoa</taxon>
        <taxon>Ecdysozoa</taxon>
        <taxon>Arthropoda</taxon>
        <taxon>Hexapoda</taxon>
        <taxon>Insecta</taxon>
        <taxon>Pterygota</taxon>
        <taxon>Neoptera</taxon>
        <taxon>Endopterygota</taxon>
        <taxon>Diptera</taxon>
        <taxon>Brachycera</taxon>
        <taxon>Muscomorpha</taxon>
        <taxon>Ephydroidea</taxon>
        <taxon>Drosophilidae</taxon>
        <taxon>Drosophila</taxon>
        <taxon>Sophophora</taxon>
    </lineage>
</organism>
<feature type="signal peptide" evidence="1">
    <location>
        <begin position="1"/>
        <end position="24"/>
    </location>
</feature>
<evidence type="ECO:0000313" key="3">
    <source>
        <dbReference type="Proteomes" id="UP000002282"/>
    </source>
</evidence>
<evidence type="ECO:0000256" key="1">
    <source>
        <dbReference type="SAM" id="SignalP"/>
    </source>
</evidence>
<proteinExistence type="predicted"/>
<reference evidence="2 3" key="2">
    <citation type="journal article" date="2007" name="PLoS Biol.">
        <title>Principles of genome evolution in the Drosophila melanogaster species group.</title>
        <authorList>
            <person name="Ranz J.M."/>
            <person name="Maurin D."/>
            <person name="Chan Y.S."/>
            <person name="von Grotthuss M."/>
            <person name="Hillier L.W."/>
            <person name="Roote J."/>
            <person name="Ashburner M."/>
            <person name="Bergman C.M."/>
        </authorList>
    </citation>
    <scope>NUCLEOTIDE SEQUENCE [LARGE SCALE GENOMIC DNA]</scope>
    <source>
        <strain evidence="3">Tai18E2 / Tucson 14021-0261.01</strain>
    </source>
</reference>
<accession>A0A0R1E5E2</accession>
<keyword evidence="3" id="KW-1185">Reference proteome</keyword>
<dbReference type="KEGG" id="dya:Dyak_GE27528"/>
<dbReference type="EMBL" id="CM000160">
    <property type="protein sequence ID" value="KRK04432.1"/>
    <property type="molecule type" value="Genomic_DNA"/>
</dbReference>
<keyword evidence="1" id="KW-0732">Signal</keyword>